<protein>
    <recommendedName>
        <fullName evidence="1">RNase H type-1 domain-containing protein</fullName>
    </recommendedName>
</protein>
<proteinExistence type="predicted"/>
<keyword evidence="3" id="KW-1185">Reference proteome</keyword>
<dbReference type="Gene3D" id="3.30.420.10">
    <property type="entry name" value="Ribonuclease H-like superfamily/Ribonuclease H"/>
    <property type="match status" value="1"/>
</dbReference>
<organism evidence="2 3">
    <name type="scientific">Hibiscus sabdariffa</name>
    <name type="common">roselle</name>
    <dbReference type="NCBI Taxonomy" id="183260"/>
    <lineage>
        <taxon>Eukaryota</taxon>
        <taxon>Viridiplantae</taxon>
        <taxon>Streptophyta</taxon>
        <taxon>Embryophyta</taxon>
        <taxon>Tracheophyta</taxon>
        <taxon>Spermatophyta</taxon>
        <taxon>Magnoliopsida</taxon>
        <taxon>eudicotyledons</taxon>
        <taxon>Gunneridae</taxon>
        <taxon>Pentapetalae</taxon>
        <taxon>rosids</taxon>
        <taxon>malvids</taxon>
        <taxon>Malvales</taxon>
        <taxon>Malvaceae</taxon>
        <taxon>Malvoideae</taxon>
        <taxon>Hibiscus</taxon>
    </lineage>
</organism>
<sequence length="238" mass="27293">MAEETVLPTLHNCVESKEAWLHLLTPQMRGVFFEQDFHSCLRFNLCAHKSFVWARYYNKPRKQPSTSVHRVEQDHVWPRPPFGLICLNVDMAVSPNTGMGSAGGLFRDNDGRWLMGFNKFLGITSPLFAKLWVIYISIKVAWDNGFEYVQVQSDCLDTIKLLLDPNRVCSSLSLVRAIDLYRRKCWLTEITWIPCDANKPTDNLAKSITSLPFVVSILEESPDYLRPMLAEDTSVSLY</sequence>
<dbReference type="Pfam" id="PF13456">
    <property type="entry name" value="RVT_3"/>
    <property type="match status" value="1"/>
</dbReference>
<evidence type="ECO:0000313" key="3">
    <source>
        <dbReference type="Proteomes" id="UP001472677"/>
    </source>
</evidence>
<evidence type="ECO:0000259" key="1">
    <source>
        <dbReference type="Pfam" id="PF13456"/>
    </source>
</evidence>
<dbReference type="PANTHER" id="PTHR47723:SF19">
    <property type="entry name" value="POLYNUCLEOTIDYL TRANSFERASE, RIBONUCLEASE H-LIKE SUPERFAMILY PROTEIN"/>
    <property type="match status" value="1"/>
</dbReference>
<gene>
    <name evidence="2" type="ORF">V6N12_062502</name>
</gene>
<dbReference type="InterPro" id="IPR002156">
    <property type="entry name" value="RNaseH_domain"/>
</dbReference>
<dbReference type="Proteomes" id="UP001472677">
    <property type="component" value="Unassembled WGS sequence"/>
</dbReference>
<dbReference type="InterPro" id="IPR044730">
    <property type="entry name" value="RNase_H-like_dom_plant"/>
</dbReference>
<feature type="domain" description="RNase H type-1" evidence="1">
    <location>
        <begin position="88"/>
        <end position="207"/>
    </location>
</feature>
<evidence type="ECO:0000313" key="2">
    <source>
        <dbReference type="EMBL" id="KAK8574824.1"/>
    </source>
</evidence>
<dbReference type="InterPro" id="IPR036397">
    <property type="entry name" value="RNaseH_sf"/>
</dbReference>
<dbReference type="InterPro" id="IPR012337">
    <property type="entry name" value="RNaseH-like_sf"/>
</dbReference>
<dbReference type="PANTHER" id="PTHR47723">
    <property type="entry name" value="OS05G0353850 PROTEIN"/>
    <property type="match status" value="1"/>
</dbReference>
<name>A0ABR2F967_9ROSI</name>
<dbReference type="CDD" id="cd06222">
    <property type="entry name" value="RNase_H_like"/>
    <property type="match status" value="1"/>
</dbReference>
<accession>A0ABR2F967</accession>
<dbReference type="SUPFAM" id="SSF53098">
    <property type="entry name" value="Ribonuclease H-like"/>
    <property type="match status" value="1"/>
</dbReference>
<reference evidence="2 3" key="1">
    <citation type="journal article" date="2024" name="G3 (Bethesda)">
        <title>Genome assembly of Hibiscus sabdariffa L. provides insights into metabolisms of medicinal natural products.</title>
        <authorList>
            <person name="Kim T."/>
        </authorList>
    </citation>
    <scope>NUCLEOTIDE SEQUENCE [LARGE SCALE GENOMIC DNA]</scope>
    <source>
        <strain evidence="2">TK-2024</strain>
        <tissue evidence="2">Old leaves</tissue>
    </source>
</reference>
<dbReference type="EMBL" id="JBBPBM010000007">
    <property type="protein sequence ID" value="KAK8574824.1"/>
    <property type="molecule type" value="Genomic_DNA"/>
</dbReference>
<dbReference type="InterPro" id="IPR053151">
    <property type="entry name" value="RNase_H-like"/>
</dbReference>
<comment type="caution">
    <text evidence="2">The sequence shown here is derived from an EMBL/GenBank/DDBJ whole genome shotgun (WGS) entry which is preliminary data.</text>
</comment>